<evidence type="ECO:0000256" key="1">
    <source>
        <dbReference type="SAM" id="MobiDB-lite"/>
    </source>
</evidence>
<sequence>MALSTYTQLTQALADWLNRADLEQQIPDFVSLAEATLNKSIRSTHMVQTATVSVSSTAQKAAVPTDLLEPIYLQVTSSTNSPLEQVSPNQLITLRRARLRSSGTVRFFAVMGRNFEFAPVPSVTTSIDVTYYQKLPSLASNSTNWLLTNFPDLYLYTSLMHAAPFLKDDQRSTLFNNMLTQQIQMAVQQNDMIAMDDLKMPGFSLDMPSDRPTPIDHQPRSAPMSRGQ</sequence>
<dbReference type="EMBL" id="LR796182">
    <property type="protein sequence ID" value="CAB4124452.1"/>
    <property type="molecule type" value="Genomic_DNA"/>
</dbReference>
<evidence type="ECO:0000313" key="2">
    <source>
        <dbReference type="EMBL" id="CAB4124452.1"/>
    </source>
</evidence>
<protein>
    <submittedName>
        <fullName evidence="2">Uncharacterized protein</fullName>
    </submittedName>
</protein>
<organism evidence="2">
    <name type="scientific">uncultured Caudovirales phage</name>
    <dbReference type="NCBI Taxonomy" id="2100421"/>
    <lineage>
        <taxon>Viruses</taxon>
        <taxon>Duplodnaviria</taxon>
        <taxon>Heunggongvirae</taxon>
        <taxon>Uroviricota</taxon>
        <taxon>Caudoviricetes</taxon>
        <taxon>Peduoviridae</taxon>
        <taxon>Maltschvirus</taxon>
        <taxon>Maltschvirus maltsch</taxon>
    </lineage>
</organism>
<feature type="region of interest" description="Disordered" evidence="1">
    <location>
        <begin position="205"/>
        <end position="228"/>
    </location>
</feature>
<dbReference type="Pfam" id="PF24175">
    <property type="entry name" value="SU10_adaptor"/>
    <property type="match status" value="1"/>
</dbReference>
<accession>A0A6J5KT45</accession>
<name>A0A6J5KT45_9CAUD</name>
<proteinExistence type="predicted"/>
<dbReference type="InterPro" id="IPR056209">
    <property type="entry name" value="SU10_adaptor"/>
</dbReference>
<reference evidence="2" key="1">
    <citation type="submission" date="2020-04" db="EMBL/GenBank/DDBJ databases">
        <authorList>
            <person name="Chiriac C."/>
            <person name="Salcher M."/>
            <person name="Ghai R."/>
            <person name="Kavagutti S V."/>
        </authorList>
    </citation>
    <scope>NUCLEOTIDE SEQUENCE</scope>
</reference>
<gene>
    <name evidence="2" type="ORF">UFOVP62_2</name>
</gene>